<protein>
    <submittedName>
        <fullName evidence="1">Uncharacterized protein</fullName>
    </submittedName>
</protein>
<dbReference type="AlphaFoldDB" id="A0A4Y7TR11"/>
<gene>
    <name evidence="1" type="ORF">FA13DRAFT_1255263</name>
</gene>
<accession>A0A4Y7TR11</accession>
<sequence length="110" mass="12325">MSHLTPCLLHFLPLSTPSPPSHHGHHTHSSTLSPAAGVEDLCFRHLLRRAFRLNFPFQHSIAGAYFGQNRSWIQAHASFAIHFRPTSPVATCLPTVSSRERFEWPSVTST</sequence>
<reference evidence="1 2" key="1">
    <citation type="journal article" date="2019" name="Nat. Ecol. Evol.">
        <title>Megaphylogeny resolves global patterns of mushroom evolution.</title>
        <authorList>
            <person name="Varga T."/>
            <person name="Krizsan K."/>
            <person name="Foldi C."/>
            <person name="Dima B."/>
            <person name="Sanchez-Garcia M."/>
            <person name="Sanchez-Ramirez S."/>
            <person name="Szollosi G.J."/>
            <person name="Szarkandi J.G."/>
            <person name="Papp V."/>
            <person name="Albert L."/>
            <person name="Andreopoulos W."/>
            <person name="Angelini C."/>
            <person name="Antonin V."/>
            <person name="Barry K.W."/>
            <person name="Bougher N.L."/>
            <person name="Buchanan P."/>
            <person name="Buyck B."/>
            <person name="Bense V."/>
            <person name="Catcheside P."/>
            <person name="Chovatia M."/>
            <person name="Cooper J."/>
            <person name="Damon W."/>
            <person name="Desjardin D."/>
            <person name="Finy P."/>
            <person name="Geml J."/>
            <person name="Haridas S."/>
            <person name="Hughes K."/>
            <person name="Justo A."/>
            <person name="Karasinski D."/>
            <person name="Kautmanova I."/>
            <person name="Kiss B."/>
            <person name="Kocsube S."/>
            <person name="Kotiranta H."/>
            <person name="LaButti K.M."/>
            <person name="Lechner B.E."/>
            <person name="Liimatainen K."/>
            <person name="Lipzen A."/>
            <person name="Lukacs Z."/>
            <person name="Mihaltcheva S."/>
            <person name="Morgado L.N."/>
            <person name="Niskanen T."/>
            <person name="Noordeloos M.E."/>
            <person name="Ohm R.A."/>
            <person name="Ortiz-Santana B."/>
            <person name="Ovrebo C."/>
            <person name="Racz N."/>
            <person name="Riley R."/>
            <person name="Savchenko A."/>
            <person name="Shiryaev A."/>
            <person name="Soop K."/>
            <person name="Spirin V."/>
            <person name="Szebenyi C."/>
            <person name="Tomsovsky M."/>
            <person name="Tulloss R.E."/>
            <person name="Uehling J."/>
            <person name="Grigoriev I.V."/>
            <person name="Vagvolgyi C."/>
            <person name="Papp T."/>
            <person name="Martin F.M."/>
            <person name="Miettinen O."/>
            <person name="Hibbett D.S."/>
            <person name="Nagy L.G."/>
        </authorList>
    </citation>
    <scope>NUCLEOTIDE SEQUENCE [LARGE SCALE GENOMIC DNA]</scope>
    <source>
        <strain evidence="1 2">FP101781</strain>
    </source>
</reference>
<proteinExistence type="predicted"/>
<name>A0A4Y7TR11_COPMI</name>
<dbReference type="EMBL" id="QPFP01000006">
    <property type="protein sequence ID" value="TEB36411.1"/>
    <property type="molecule type" value="Genomic_DNA"/>
</dbReference>
<keyword evidence="2" id="KW-1185">Reference proteome</keyword>
<comment type="caution">
    <text evidence="1">The sequence shown here is derived from an EMBL/GenBank/DDBJ whole genome shotgun (WGS) entry which is preliminary data.</text>
</comment>
<evidence type="ECO:0000313" key="2">
    <source>
        <dbReference type="Proteomes" id="UP000298030"/>
    </source>
</evidence>
<dbReference type="Proteomes" id="UP000298030">
    <property type="component" value="Unassembled WGS sequence"/>
</dbReference>
<evidence type="ECO:0000313" key="1">
    <source>
        <dbReference type="EMBL" id="TEB36411.1"/>
    </source>
</evidence>
<organism evidence="1 2">
    <name type="scientific">Coprinellus micaceus</name>
    <name type="common">Glistening ink-cap mushroom</name>
    <name type="synonym">Coprinus micaceus</name>
    <dbReference type="NCBI Taxonomy" id="71717"/>
    <lineage>
        <taxon>Eukaryota</taxon>
        <taxon>Fungi</taxon>
        <taxon>Dikarya</taxon>
        <taxon>Basidiomycota</taxon>
        <taxon>Agaricomycotina</taxon>
        <taxon>Agaricomycetes</taxon>
        <taxon>Agaricomycetidae</taxon>
        <taxon>Agaricales</taxon>
        <taxon>Agaricineae</taxon>
        <taxon>Psathyrellaceae</taxon>
        <taxon>Coprinellus</taxon>
    </lineage>
</organism>